<accession>A0A4C2A3U8</accession>
<evidence type="ECO:0000313" key="1">
    <source>
        <dbReference type="EMBL" id="GBP95621.1"/>
    </source>
</evidence>
<dbReference type="AlphaFoldDB" id="A0A4C2A3U8"/>
<evidence type="ECO:0000313" key="2">
    <source>
        <dbReference type="Proteomes" id="UP000299102"/>
    </source>
</evidence>
<reference evidence="1 2" key="1">
    <citation type="journal article" date="2019" name="Commun. Biol.">
        <title>The bagworm genome reveals a unique fibroin gene that provides high tensile strength.</title>
        <authorList>
            <person name="Kono N."/>
            <person name="Nakamura H."/>
            <person name="Ohtoshi R."/>
            <person name="Tomita M."/>
            <person name="Numata K."/>
            <person name="Arakawa K."/>
        </authorList>
    </citation>
    <scope>NUCLEOTIDE SEQUENCE [LARGE SCALE GENOMIC DNA]</scope>
</reference>
<keyword evidence="2" id="KW-1185">Reference proteome</keyword>
<protein>
    <submittedName>
        <fullName evidence="1">Uncharacterized protein</fullName>
    </submittedName>
</protein>
<name>A0A4C2A3U8_EUMVA</name>
<organism evidence="1 2">
    <name type="scientific">Eumeta variegata</name>
    <name type="common">Bagworm moth</name>
    <name type="synonym">Eumeta japonica</name>
    <dbReference type="NCBI Taxonomy" id="151549"/>
    <lineage>
        <taxon>Eukaryota</taxon>
        <taxon>Metazoa</taxon>
        <taxon>Ecdysozoa</taxon>
        <taxon>Arthropoda</taxon>
        <taxon>Hexapoda</taxon>
        <taxon>Insecta</taxon>
        <taxon>Pterygota</taxon>
        <taxon>Neoptera</taxon>
        <taxon>Endopterygota</taxon>
        <taxon>Lepidoptera</taxon>
        <taxon>Glossata</taxon>
        <taxon>Ditrysia</taxon>
        <taxon>Tineoidea</taxon>
        <taxon>Psychidae</taxon>
        <taxon>Oiketicinae</taxon>
        <taxon>Eumeta</taxon>
    </lineage>
</organism>
<gene>
    <name evidence="1" type="ORF">EVAR_68337_1</name>
</gene>
<proteinExistence type="predicted"/>
<comment type="caution">
    <text evidence="1">The sequence shown here is derived from an EMBL/GenBank/DDBJ whole genome shotgun (WGS) entry which is preliminary data.</text>
</comment>
<dbReference type="EMBL" id="BGZK01002659">
    <property type="protein sequence ID" value="GBP95621.1"/>
    <property type="molecule type" value="Genomic_DNA"/>
</dbReference>
<dbReference type="Proteomes" id="UP000299102">
    <property type="component" value="Unassembled WGS sequence"/>
</dbReference>
<sequence>MVAQVAMSDFEHPTLRYSLQQSFYSKSKLGPLTSTLTRHALGAADRHRSGNDVRDRRLDVLSETGSECFKLTKDKNSLVNLSVRTGSGGDLGSKLIMSLEEEKLHRRRKRA</sequence>